<dbReference type="SUPFAM" id="SSF160379">
    <property type="entry name" value="SP0830-like"/>
    <property type="match status" value="1"/>
</dbReference>
<dbReference type="EMBL" id="FRCF01000002">
    <property type="protein sequence ID" value="SHL40074.1"/>
    <property type="molecule type" value="Genomic_DNA"/>
</dbReference>
<proteinExistence type="predicted"/>
<dbReference type="PANTHER" id="PTHR36439:SF1">
    <property type="entry name" value="DUF1697 DOMAIN-CONTAINING PROTEIN"/>
    <property type="match status" value="1"/>
</dbReference>
<dbReference type="STRING" id="1123231.SAMN02745189_00094"/>
<dbReference type="OrthoDB" id="9806494at2"/>
<dbReference type="InterPro" id="IPR012545">
    <property type="entry name" value="DUF1697"/>
</dbReference>
<dbReference type="Pfam" id="PF08002">
    <property type="entry name" value="DUF1697"/>
    <property type="match status" value="1"/>
</dbReference>
<dbReference type="Gene3D" id="3.30.70.1280">
    <property type="entry name" value="SP0830-like domains"/>
    <property type="match status" value="1"/>
</dbReference>
<evidence type="ECO:0000313" key="2">
    <source>
        <dbReference type="Proteomes" id="UP000184206"/>
    </source>
</evidence>
<name>A0A1M7ABF4_9BACL</name>
<organism evidence="1 2">
    <name type="scientific">Lacicoccus alkaliphilus DSM 16010</name>
    <dbReference type="NCBI Taxonomy" id="1123231"/>
    <lineage>
        <taxon>Bacteria</taxon>
        <taxon>Bacillati</taxon>
        <taxon>Bacillota</taxon>
        <taxon>Bacilli</taxon>
        <taxon>Bacillales</taxon>
        <taxon>Salinicoccaceae</taxon>
        <taxon>Lacicoccus</taxon>
    </lineage>
</organism>
<reference evidence="1 2" key="1">
    <citation type="submission" date="2016-11" db="EMBL/GenBank/DDBJ databases">
        <authorList>
            <person name="Jaros S."/>
            <person name="Januszkiewicz K."/>
            <person name="Wedrychowicz H."/>
        </authorList>
    </citation>
    <scope>NUCLEOTIDE SEQUENCE [LARGE SCALE GENOMIC DNA]</scope>
    <source>
        <strain evidence="1 2">DSM 16010</strain>
    </source>
</reference>
<accession>A0A1M7ABF4</accession>
<gene>
    <name evidence="1" type="ORF">SAMN02745189_00094</name>
</gene>
<dbReference type="Proteomes" id="UP000184206">
    <property type="component" value="Unassembled WGS sequence"/>
</dbReference>
<dbReference type="RefSeq" id="WP_072707273.1">
    <property type="nucleotide sequence ID" value="NZ_FRCF01000002.1"/>
</dbReference>
<evidence type="ECO:0000313" key="1">
    <source>
        <dbReference type="EMBL" id="SHL40074.1"/>
    </source>
</evidence>
<dbReference type="Gene3D" id="3.30.70.1260">
    <property type="entry name" value="bacterial protein sp0830 like"/>
    <property type="match status" value="1"/>
</dbReference>
<dbReference type="PANTHER" id="PTHR36439">
    <property type="entry name" value="BLL4334 PROTEIN"/>
    <property type="match status" value="1"/>
</dbReference>
<sequence>MKHVALLRGINIGGRNKIDMKTLKKTFENAGMEDVATYINSGNIIFTDEGTPKVHLPGVLEQAIREDFGLDIRVLIRSKDEIEAINDALPDSWKNDKGMKSDVLFLWEDIDDPALLEDLKIHPEFDTVIYKPGAVLWSVMKVNAGKSGITKMVGTEIYRHMTVRNVNTFRKIHNLMKDE</sequence>
<dbReference type="PIRSF" id="PIRSF008502">
    <property type="entry name" value="UCP008502"/>
    <property type="match status" value="1"/>
</dbReference>
<keyword evidence="2" id="KW-1185">Reference proteome</keyword>
<protein>
    <submittedName>
        <fullName evidence="1">Uncharacterized conserved protein, DUF1697 family</fullName>
    </submittedName>
</protein>
<dbReference type="AlphaFoldDB" id="A0A1M7ABF4"/>